<dbReference type="Proteomes" id="UP000186817">
    <property type="component" value="Unassembled WGS sequence"/>
</dbReference>
<feature type="transmembrane region" description="Helical" evidence="2">
    <location>
        <begin position="703"/>
        <end position="722"/>
    </location>
</feature>
<feature type="region of interest" description="Disordered" evidence="1">
    <location>
        <begin position="128"/>
        <end position="147"/>
    </location>
</feature>
<proteinExistence type="predicted"/>
<comment type="caution">
    <text evidence="3">The sequence shown here is derived from an EMBL/GenBank/DDBJ whole genome shotgun (WGS) entry which is preliminary data.</text>
</comment>
<evidence type="ECO:0000256" key="2">
    <source>
        <dbReference type="SAM" id="Phobius"/>
    </source>
</evidence>
<keyword evidence="2" id="KW-1133">Transmembrane helix</keyword>
<dbReference type="Gene3D" id="3.40.50.300">
    <property type="entry name" value="P-loop containing nucleotide triphosphate hydrolases"/>
    <property type="match status" value="1"/>
</dbReference>
<evidence type="ECO:0000256" key="1">
    <source>
        <dbReference type="SAM" id="MobiDB-lite"/>
    </source>
</evidence>
<sequence>MAAEAPTTALQGPGSEWRSFVPAGPRHEIIAPHELAADAALVDVSVGPSPCPALWQPFLERPLAGARGAERRFAPRWLSSQRRQFEHRDVGHGVGIWQSTFHGDIAHIFRQGRRVRYMPNELPEVTSSMWSASRDGPGESQGRRGALTYPERLNGGAPLLATAMDSVLRCMSALFPLLTLTELWHTLGVLDAVVERNSQLRGVLGPGPSGQPLAATPLLALADLTLVAAYNLANGTISAVIRSNSTALVDRVMAATISIGSAAAATVPLDSGPPAEVSNAGRGLILSTKSYATGALQLTGIELELTTQTIVDRPYPGLQIPQVGSSLAEIRQNVTSQGGPPLCLGASDFLFDRLELVVVPRAYVLISVRDVRLQSCGVPVPVTAAAIDQEVEMLVLLPEAVVEDRRWGYGDVTPFRCVRQGLCSMESFVRLSKPKPSKLHFPAFESSLMAAGCSNVYRAKEDAAVGDKAGLDEGVLRCRLAAMTPQLPLARTAVLACSRPKGSDRREIGYTLGSSIDFADWRVEIASYRMNNATDGNVTSGVESRHDSWVNRWSDEFFDRHWPLLLVMVLELLVVGGLYFYHIMWVRVQRKRAKNSAVMRLTEEFSLDLLRHFMPSAKASPDQQTRQTVSKCVRMAKKAAVASVSFDNICLELPSGEKILEDVNGEFRAGRMCAILGPSGAGRGRFPEDNRSGMLQMLQMHQMMLMMMLVMMMMVVVCMVMRS</sequence>
<organism evidence="3 4">
    <name type="scientific">Symbiodinium microadriaticum</name>
    <name type="common">Dinoflagellate</name>
    <name type="synonym">Zooxanthella microadriatica</name>
    <dbReference type="NCBI Taxonomy" id="2951"/>
    <lineage>
        <taxon>Eukaryota</taxon>
        <taxon>Sar</taxon>
        <taxon>Alveolata</taxon>
        <taxon>Dinophyceae</taxon>
        <taxon>Suessiales</taxon>
        <taxon>Symbiodiniaceae</taxon>
        <taxon>Symbiodinium</taxon>
    </lineage>
</organism>
<dbReference type="AlphaFoldDB" id="A0A1Q9CPQ3"/>
<dbReference type="InterPro" id="IPR027417">
    <property type="entry name" value="P-loop_NTPase"/>
</dbReference>
<keyword evidence="4" id="KW-1185">Reference proteome</keyword>
<reference evidence="3 4" key="1">
    <citation type="submission" date="2016-02" db="EMBL/GenBank/DDBJ databases">
        <title>Genome analysis of coral dinoflagellate symbionts highlights evolutionary adaptations to a symbiotic lifestyle.</title>
        <authorList>
            <person name="Aranda M."/>
            <person name="Li Y."/>
            <person name="Liew Y.J."/>
            <person name="Baumgarten S."/>
            <person name="Simakov O."/>
            <person name="Wilson M."/>
            <person name="Piel J."/>
            <person name="Ashoor H."/>
            <person name="Bougouffa S."/>
            <person name="Bajic V.B."/>
            <person name="Ryu T."/>
            <person name="Ravasi T."/>
            <person name="Bayer T."/>
            <person name="Micklem G."/>
            <person name="Kim H."/>
            <person name="Bhak J."/>
            <person name="Lajeunesse T.C."/>
            <person name="Voolstra C.R."/>
        </authorList>
    </citation>
    <scope>NUCLEOTIDE SEQUENCE [LARGE SCALE GENOMIC DNA]</scope>
    <source>
        <strain evidence="3 4">CCMP2467</strain>
    </source>
</reference>
<keyword evidence="2" id="KW-0812">Transmembrane</keyword>
<dbReference type="OrthoDB" id="10504297at2759"/>
<keyword evidence="2" id="KW-0472">Membrane</keyword>
<gene>
    <name evidence="3" type="ORF">AK812_SmicGene34163</name>
</gene>
<evidence type="ECO:0000313" key="4">
    <source>
        <dbReference type="Proteomes" id="UP000186817"/>
    </source>
</evidence>
<name>A0A1Q9CPQ3_SYMMI</name>
<feature type="transmembrane region" description="Helical" evidence="2">
    <location>
        <begin position="562"/>
        <end position="584"/>
    </location>
</feature>
<protein>
    <submittedName>
        <fullName evidence="3">Uncharacterized protein</fullName>
    </submittedName>
</protein>
<dbReference type="EMBL" id="LSRX01001007">
    <property type="protein sequence ID" value="OLP84912.1"/>
    <property type="molecule type" value="Genomic_DNA"/>
</dbReference>
<evidence type="ECO:0000313" key="3">
    <source>
        <dbReference type="EMBL" id="OLP84912.1"/>
    </source>
</evidence>
<accession>A0A1Q9CPQ3</accession>